<reference evidence="1" key="1">
    <citation type="journal article" date="2021" name="Proc. Natl. Acad. Sci. U.S.A.">
        <title>A Catalog of Tens of Thousands of Viruses from Human Metagenomes Reveals Hidden Associations with Chronic Diseases.</title>
        <authorList>
            <person name="Tisza M.J."/>
            <person name="Buck C.B."/>
        </authorList>
    </citation>
    <scope>NUCLEOTIDE SEQUENCE</scope>
    <source>
        <strain evidence="1">CtWb16</strain>
    </source>
</reference>
<proteinExistence type="predicted"/>
<name>A0A8S5SZZ5_9CAUD</name>
<evidence type="ECO:0000313" key="1">
    <source>
        <dbReference type="EMBL" id="DAF56684.1"/>
    </source>
</evidence>
<accession>A0A8S5SZZ5</accession>
<organism evidence="1">
    <name type="scientific">Myoviridae sp. ctWb16</name>
    <dbReference type="NCBI Taxonomy" id="2827690"/>
    <lineage>
        <taxon>Viruses</taxon>
        <taxon>Duplodnaviria</taxon>
        <taxon>Heunggongvirae</taxon>
        <taxon>Uroviricota</taxon>
        <taxon>Caudoviricetes</taxon>
    </lineage>
</organism>
<sequence>MKYIIELIMTDEYGNTNNEVLPCETIEEFQKSKEMFENKELKLKLYECKEIEVDGEV</sequence>
<dbReference type="EMBL" id="BK032721">
    <property type="protein sequence ID" value="DAF56684.1"/>
    <property type="molecule type" value="Genomic_DNA"/>
</dbReference>
<protein>
    <submittedName>
        <fullName evidence="1">Uncharacterized protein</fullName>
    </submittedName>
</protein>